<dbReference type="SMART" id="SM00033">
    <property type="entry name" value="CH"/>
    <property type="match status" value="1"/>
</dbReference>
<dbReference type="HOGENOM" id="CLU_009328_0_0_1"/>
<gene>
    <name evidence="6" type="primary">Dyak\GE16579</name>
    <name evidence="6" type="synonym">dyak_GLEANR_17987</name>
    <name evidence="6" type="synonym">GE16579</name>
    <name evidence="6" type="ORF">Dyak_GE16579</name>
</gene>
<dbReference type="EMBL" id="CM000162">
    <property type="protein sequence ID" value="EDX00797.2"/>
    <property type="molecule type" value="Genomic_DNA"/>
</dbReference>
<dbReference type="GO" id="GO:0048734">
    <property type="term" value="P:proboscis morphogenesis"/>
    <property type="evidence" value="ECO:0007669"/>
    <property type="project" value="EnsemblMetazoa"/>
</dbReference>
<dbReference type="SUPFAM" id="SSF47576">
    <property type="entry name" value="Calponin-homology domain, CH-domain"/>
    <property type="match status" value="1"/>
</dbReference>
<keyword evidence="2 3" id="KW-0175">Coiled coil</keyword>
<dbReference type="SMR" id="B4PX11"/>
<feature type="region of interest" description="Disordered" evidence="4">
    <location>
        <begin position="370"/>
        <end position="391"/>
    </location>
</feature>
<dbReference type="Proteomes" id="UP000002282">
    <property type="component" value="Chromosome X"/>
</dbReference>
<feature type="compositionally biased region" description="Low complexity" evidence="4">
    <location>
        <begin position="959"/>
        <end position="975"/>
    </location>
</feature>
<proteinExistence type="inferred from homology"/>
<dbReference type="GO" id="GO:0045214">
    <property type="term" value="P:sarcomere organization"/>
    <property type="evidence" value="ECO:0007669"/>
    <property type="project" value="EnsemblMetazoa"/>
</dbReference>
<name>B4PX11_DROYA</name>
<dbReference type="PANTHER" id="PTHR23167:SF69">
    <property type="entry name" value="FI18193P1"/>
    <property type="match status" value="1"/>
</dbReference>
<sequence>MIKLKSLFRRGQGTSSSHSSNSSHKQQQNSSNNNRQKSQSSTSLNTAHEQQQQQHSITAATTKFYAPQETGSYERGVDVGDEGALLLTNQQQEQRRQQQQQLQLQQQQQQQQQQKPQSNTLPQKKSKLKGQKQPKQLPVQQPHSNAPELHDPQQPLMTSLAAVPQASATGGSSNSNINNNNALAALQDGGAAAAAAADFYQQLAAAATATATATSANGSSTSADSPVSAFPAAAAAVAVAAVAASSYQQQQQQQLLNNEQQQQQLLEANNKMQELHKQLERFRSEQTQLETRITELLPYQSEVAKLKGDLVKMQSLQEKAQMEIGNLKYENESLRNRLRDVVNSPLSDAEKHQIIQDSQRLHSSAPASIALPSTHDAHDGTPCLTPDWDKQSSSSEISVACLQDKIIQMEETHYSTNEELQATLQELADLQTQLTDTQTENERLAEEKDVLFQSLCRQTEKLNESRTQISTLQELLLRDTKQPAPEVSASEREQKLLDLIKTSQEEREAVLLKQEELGSELAEVKQAREAGQQELQRQRERIALLDSQLDAANAERRQGEAQFSQAMEEISQRAIEISRLSTLLENARSKIEELEADLSRGDKTDLSDVLDVARKEKDALEERVAELQDQCSRSQAELRRLRDQLSGLTEECKVVKNNAKCAVSHLEYRLEQLQRDKDKIAGEWQALEERVAELQVQCKCHQEDKAQLQSLLAETQRHLGDVQLKLGEAECRLDQETQLRRKEAEEWQQFQADLLMTVRVANDFKTEALSAREQLVLDNKTQKEKIRLLEQQLEKLTKQQLQQSETPQSVLSTVQREMEMATRRSKLSFSRQDSRLSVKTLIESIENNKSQGKADEAESHYSSTSSLNSGTPDLGTTPIIFPPSSDWHESLRLPVLQSSNLHVNVGNQAGAGQGSNLSSGSGGDSASTTKVTLPLRDQQQQQQLAITTTQSQMQNVSQPSTPATPSSAGSSSSGGLPFGNVSKSFISGERKDPLNMLAKNGGSKRNALLKWCQNKTVGYRNIDITNFSSSWNDGLAFCAILHSYLPDRIPYDQLTPANKRRNFSLAFAAAESVGIGTTLNINDMCQIERPDWMQVMSYVTAVYKYFET</sequence>
<feature type="compositionally biased region" description="Low complexity" evidence="4">
    <location>
        <begin position="10"/>
        <end position="43"/>
    </location>
</feature>
<dbReference type="GO" id="GO:0007527">
    <property type="term" value="P:adult somatic muscle development"/>
    <property type="evidence" value="ECO:0007669"/>
    <property type="project" value="EnsemblMetazoa"/>
</dbReference>
<feature type="compositionally biased region" description="Low complexity" evidence="4">
    <location>
        <begin position="133"/>
        <end position="142"/>
    </location>
</feature>
<dbReference type="Pfam" id="PF00307">
    <property type="entry name" value="CH"/>
    <property type="match status" value="1"/>
</dbReference>
<evidence type="ECO:0000256" key="4">
    <source>
        <dbReference type="SAM" id="MobiDB-lite"/>
    </source>
</evidence>
<comment type="similarity">
    <text evidence="1">Belongs to the cytospin-A family.</text>
</comment>
<feature type="compositionally biased region" description="Low complexity" evidence="4">
    <location>
        <begin position="938"/>
        <end position="952"/>
    </location>
</feature>
<dbReference type="PANTHER" id="PTHR23167">
    <property type="entry name" value="CALPONIN HOMOLOGY DOMAIN-CONTAINING PROTEIN DDB_G0272472-RELATED"/>
    <property type="match status" value="1"/>
</dbReference>
<dbReference type="CDD" id="cd21199">
    <property type="entry name" value="CH_CYTS"/>
    <property type="match status" value="1"/>
</dbReference>
<feature type="coiled-coil region" evidence="3">
    <location>
        <begin position="521"/>
        <end position="711"/>
    </location>
</feature>
<feature type="compositionally biased region" description="Polar residues" evidence="4">
    <location>
        <begin position="860"/>
        <end position="871"/>
    </location>
</feature>
<feature type="coiled-coil region" evidence="3">
    <location>
        <begin position="772"/>
        <end position="806"/>
    </location>
</feature>
<dbReference type="InterPro" id="IPR036872">
    <property type="entry name" value="CH_dom_sf"/>
</dbReference>
<dbReference type="InterPro" id="IPR001715">
    <property type="entry name" value="CH_dom"/>
</dbReference>
<dbReference type="GO" id="GO:0048802">
    <property type="term" value="P:notum morphogenesis"/>
    <property type="evidence" value="ECO:0007669"/>
    <property type="project" value="EnsemblMetazoa"/>
</dbReference>
<dbReference type="KEGG" id="dya:Dyak_GE16579"/>
<organism evidence="6 7">
    <name type="scientific">Drosophila yakuba</name>
    <name type="common">Fruit fly</name>
    <dbReference type="NCBI Taxonomy" id="7245"/>
    <lineage>
        <taxon>Eukaryota</taxon>
        <taxon>Metazoa</taxon>
        <taxon>Ecdysozoa</taxon>
        <taxon>Arthropoda</taxon>
        <taxon>Hexapoda</taxon>
        <taxon>Insecta</taxon>
        <taxon>Pterygota</taxon>
        <taxon>Neoptera</taxon>
        <taxon>Endopterygota</taxon>
        <taxon>Diptera</taxon>
        <taxon>Brachycera</taxon>
        <taxon>Muscomorpha</taxon>
        <taxon>Ephydroidea</taxon>
        <taxon>Drosophilidae</taxon>
        <taxon>Drosophila</taxon>
        <taxon>Sophophora</taxon>
    </lineage>
</organism>
<dbReference type="FunFam" id="1.10.418.10:FF:000020">
    <property type="entry name" value="Cytospin-A isoform 1"/>
    <property type="match status" value="1"/>
</dbReference>
<dbReference type="eggNOG" id="KOG4678">
    <property type="taxonomic scope" value="Eukaryota"/>
</dbReference>
<evidence type="ECO:0000313" key="7">
    <source>
        <dbReference type="Proteomes" id="UP000002282"/>
    </source>
</evidence>
<dbReference type="AlphaFoldDB" id="B4PX11"/>
<feature type="domain" description="Calponin-homology (CH)" evidence="5">
    <location>
        <begin position="1002"/>
        <end position="1107"/>
    </location>
</feature>
<feature type="region of interest" description="Disordered" evidence="4">
    <location>
        <begin position="847"/>
        <end position="881"/>
    </location>
</feature>
<feature type="region of interest" description="Disordered" evidence="4">
    <location>
        <begin position="1"/>
        <end position="56"/>
    </location>
</feature>
<feature type="region of interest" description="Disordered" evidence="4">
    <location>
        <begin position="906"/>
        <end position="976"/>
    </location>
</feature>
<protein>
    <recommendedName>
        <fullName evidence="5">Calponin-homology (CH) domain-containing protein</fullName>
    </recommendedName>
</protein>
<dbReference type="Gene3D" id="1.10.418.10">
    <property type="entry name" value="Calponin-like domain"/>
    <property type="match status" value="1"/>
</dbReference>
<dbReference type="FunFam" id="1.10.287.1490:FF:000018">
    <property type="entry name" value="cytospin-A isoform X5"/>
    <property type="match status" value="1"/>
</dbReference>
<evidence type="ECO:0000256" key="2">
    <source>
        <dbReference type="ARBA" id="ARBA00023054"/>
    </source>
</evidence>
<evidence type="ECO:0000259" key="5">
    <source>
        <dbReference type="PROSITE" id="PS50021"/>
    </source>
</evidence>
<dbReference type="Gene3D" id="1.10.287.1490">
    <property type="match status" value="1"/>
</dbReference>
<feature type="compositionally biased region" description="Low complexity" evidence="4">
    <location>
        <begin position="914"/>
        <end position="927"/>
    </location>
</feature>
<reference evidence="6 7" key="2">
    <citation type="journal article" date="2007" name="PLoS Biol.">
        <title>Principles of genome evolution in the Drosophila melanogaster species group.</title>
        <authorList>
            <person name="Ranz J.M."/>
            <person name="Maurin D."/>
            <person name="Chan Y.S."/>
            <person name="von Grotthuss M."/>
            <person name="Hillier L.W."/>
            <person name="Roote J."/>
            <person name="Ashburner M."/>
            <person name="Bergman C.M."/>
        </authorList>
    </citation>
    <scope>NUCLEOTIDE SEQUENCE [LARGE SCALE GENOMIC DNA]</scope>
    <source>
        <strain evidence="7">Tai18E2 / Tucson 14021-0261.01</strain>
    </source>
</reference>
<reference evidence="6 7" key="1">
    <citation type="journal article" date="2007" name="Nature">
        <title>Evolution of genes and genomes on the Drosophila phylogeny.</title>
        <authorList>
            <consortium name="Drosophila 12 Genomes Consortium"/>
            <person name="Clark A.G."/>
            <person name="Eisen M.B."/>
            <person name="Smith D.R."/>
            <person name="Bergman C.M."/>
            <person name="Oliver B."/>
            <person name="Markow T.A."/>
            <person name="Kaufman T.C."/>
            <person name="Kellis M."/>
            <person name="Gelbart W."/>
            <person name="Iyer V.N."/>
            <person name="Pollard D.A."/>
            <person name="Sackton T.B."/>
            <person name="Larracuente A.M."/>
            <person name="Singh N.D."/>
            <person name="Abad J.P."/>
            <person name="Abt D.N."/>
            <person name="Adryan B."/>
            <person name="Aguade M."/>
            <person name="Akashi H."/>
            <person name="Anderson W.W."/>
            <person name="Aquadro C.F."/>
            <person name="Ardell D.H."/>
            <person name="Arguello R."/>
            <person name="Artieri C.G."/>
            <person name="Barbash D.A."/>
            <person name="Barker D."/>
            <person name="Barsanti P."/>
            <person name="Batterham P."/>
            <person name="Batzoglou S."/>
            <person name="Begun D."/>
            <person name="Bhutkar A."/>
            <person name="Blanco E."/>
            <person name="Bosak S.A."/>
            <person name="Bradley R.K."/>
            <person name="Brand A.D."/>
            <person name="Brent M.R."/>
            <person name="Brooks A.N."/>
            <person name="Brown R.H."/>
            <person name="Butlin R.K."/>
            <person name="Caggese C."/>
            <person name="Calvi B.R."/>
            <person name="Bernardo de Carvalho A."/>
            <person name="Caspi A."/>
            <person name="Castrezana S."/>
            <person name="Celniker S.E."/>
            <person name="Chang J.L."/>
            <person name="Chapple C."/>
            <person name="Chatterji S."/>
            <person name="Chinwalla A."/>
            <person name="Civetta A."/>
            <person name="Clifton S.W."/>
            <person name="Comeron J.M."/>
            <person name="Costello J.C."/>
            <person name="Coyne J.A."/>
            <person name="Daub J."/>
            <person name="David R.G."/>
            <person name="Delcher A.L."/>
            <person name="Delehaunty K."/>
            <person name="Do C.B."/>
            <person name="Ebling H."/>
            <person name="Edwards K."/>
            <person name="Eickbush T."/>
            <person name="Evans J.D."/>
            <person name="Filipski A."/>
            <person name="Findeiss S."/>
            <person name="Freyhult E."/>
            <person name="Fulton L."/>
            <person name="Fulton R."/>
            <person name="Garcia A.C."/>
            <person name="Gardiner A."/>
            <person name="Garfield D.A."/>
            <person name="Garvin B.E."/>
            <person name="Gibson G."/>
            <person name="Gilbert D."/>
            <person name="Gnerre S."/>
            <person name="Godfrey J."/>
            <person name="Good R."/>
            <person name="Gotea V."/>
            <person name="Gravely B."/>
            <person name="Greenberg A.J."/>
            <person name="Griffiths-Jones S."/>
            <person name="Gross S."/>
            <person name="Guigo R."/>
            <person name="Gustafson E.A."/>
            <person name="Haerty W."/>
            <person name="Hahn M.W."/>
            <person name="Halligan D.L."/>
            <person name="Halpern A.L."/>
            <person name="Halter G.M."/>
            <person name="Han M.V."/>
            <person name="Heger A."/>
            <person name="Hillier L."/>
            <person name="Hinrichs A.S."/>
            <person name="Holmes I."/>
            <person name="Hoskins R.A."/>
            <person name="Hubisz M.J."/>
            <person name="Hultmark D."/>
            <person name="Huntley M.A."/>
            <person name="Jaffe D.B."/>
            <person name="Jagadeeshan S."/>
            <person name="Jeck W.R."/>
            <person name="Johnson J."/>
            <person name="Jones C.D."/>
            <person name="Jordan W.C."/>
            <person name="Karpen G.H."/>
            <person name="Kataoka E."/>
            <person name="Keightley P.D."/>
            <person name="Kheradpour P."/>
            <person name="Kirkness E.F."/>
            <person name="Koerich L.B."/>
            <person name="Kristiansen K."/>
            <person name="Kudrna D."/>
            <person name="Kulathinal R.J."/>
            <person name="Kumar S."/>
            <person name="Kwok R."/>
            <person name="Lander E."/>
            <person name="Langley C.H."/>
            <person name="Lapoint R."/>
            <person name="Lazzaro B.P."/>
            <person name="Lee S.J."/>
            <person name="Levesque L."/>
            <person name="Li R."/>
            <person name="Lin C.F."/>
            <person name="Lin M.F."/>
            <person name="Lindblad-Toh K."/>
            <person name="Llopart A."/>
            <person name="Long M."/>
            <person name="Low L."/>
            <person name="Lozovsky E."/>
            <person name="Lu J."/>
            <person name="Luo M."/>
            <person name="Machado C.A."/>
            <person name="Makalowski W."/>
            <person name="Marzo M."/>
            <person name="Matsuda M."/>
            <person name="Matzkin L."/>
            <person name="McAllister B."/>
            <person name="McBride C.S."/>
            <person name="McKernan B."/>
            <person name="McKernan K."/>
            <person name="Mendez-Lago M."/>
            <person name="Minx P."/>
            <person name="Mollenhauer M.U."/>
            <person name="Montooth K."/>
            <person name="Mount S.M."/>
            <person name="Mu X."/>
            <person name="Myers E."/>
            <person name="Negre B."/>
            <person name="Newfeld S."/>
            <person name="Nielsen R."/>
            <person name="Noor M.A."/>
            <person name="O'Grady P."/>
            <person name="Pachter L."/>
            <person name="Papaceit M."/>
            <person name="Parisi M.J."/>
            <person name="Parisi M."/>
            <person name="Parts L."/>
            <person name="Pedersen J.S."/>
            <person name="Pesole G."/>
            <person name="Phillippy A.M."/>
            <person name="Ponting C.P."/>
            <person name="Pop M."/>
            <person name="Porcelli D."/>
            <person name="Powell J.R."/>
            <person name="Prohaska S."/>
            <person name="Pruitt K."/>
            <person name="Puig M."/>
            <person name="Quesneville H."/>
            <person name="Ram K.R."/>
            <person name="Rand D."/>
            <person name="Rasmussen M.D."/>
            <person name="Reed L.K."/>
            <person name="Reenan R."/>
            <person name="Reily A."/>
            <person name="Remington K.A."/>
            <person name="Rieger T.T."/>
            <person name="Ritchie M.G."/>
            <person name="Robin C."/>
            <person name="Rogers Y.H."/>
            <person name="Rohde C."/>
            <person name="Rozas J."/>
            <person name="Rubenfield M.J."/>
            <person name="Ruiz A."/>
            <person name="Russo S."/>
            <person name="Salzberg S.L."/>
            <person name="Sanchez-Gracia A."/>
            <person name="Saranga D.J."/>
            <person name="Sato H."/>
            <person name="Schaeffer S.W."/>
            <person name="Schatz M.C."/>
            <person name="Schlenke T."/>
            <person name="Schwartz R."/>
            <person name="Segarra C."/>
            <person name="Singh R.S."/>
            <person name="Sirot L."/>
            <person name="Sirota M."/>
            <person name="Sisneros N.B."/>
            <person name="Smith C.D."/>
            <person name="Smith T.F."/>
            <person name="Spieth J."/>
            <person name="Stage D.E."/>
            <person name="Stark A."/>
            <person name="Stephan W."/>
            <person name="Strausberg R.L."/>
            <person name="Strempel S."/>
            <person name="Sturgill D."/>
            <person name="Sutton G."/>
            <person name="Sutton G.G."/>
            <person name="Tao W."/>
            <person name="Teichmann S."/>
            <person name="Tobari Y.N."/>
            <person name="Tomimura Y."/>
            <person name="Tsolas J.M."/>
            <person name="Valente V.L."/>
            <person name="Venter E."/>
            <person name="Venter J.C."/>
            <person name="Vicario S."/>
            <person name="Vieira F.G."/>
            <person name="Vilella A.J."/>
            <person name="Villasante A."/>
            <person name="Walenz B."/>
            <person name="Wang J."/>
            <person name="Wasserman M."/>
            <person name="Watts T."/>
            <person name="Wilson D."/>
            <person name="Wilson R.K."/>
            <person name="Wing R.A."/>
            <person name="Wolfner M.F."/>
            <person name="Wong A."/>
            <person name="Wong G.K."/>
            <person name="Wu C.I."/>
            <person name="Wu G."/>
            <person name="Yamamoto D."/>
            <person name="Yang H.P."/>
            <person name="Yang S.P."/>
            <person name="Yorke J.A."/>
            <person name="Yoshida K."/>
            <person name="Zdobnov E."/>
            <person name="Zhang P."/>
            <person name="Zhang Y."/>
            <person name="Zimin A.V."/>
            <person name="Baldwin J."/>
            <person name="Abdouelleil A."/>
            <person name="Abdulkadir J."/>
            <person name="Abebe A."/>
            <person name="Abera B."/>
            <person name="Abreu J."/>
            <person name="Acer S.C."/>
            <person name="Aftuck L."/>
            <person name="Alexander A."/>
            <person name="An P."/>
            <person name="Anderson E."/>
            <person name="Anderson S."/>
            <person name="Arachi H."/>
            <person name="Azer M."/>
            <person name="Bachantsang P."/>
            <person name="Barry A."/>
            <person name="Bayul T."/>
            <person name="Berlin A."/>
            <person name="Bessette D."/>
            <person name="Bloom T."/>
            <person name="Blye J."/>
            <person name="Boguslavskiy L."/>
            <person name="Bonnet C."/>
            <person name="Boukhgalter B."/>
            <person name="Bourzgui I."/>
            <person name="Brown A."/>
            <person name="Cahill P."/>
            <person name="Channer S."/>
            <person name="Cheshatsang Y."/>
            <person name="Chuda L."/>
            <person name="Citroen M."/>
            <person name="Collymore A."/>
            <person name="Cooke P."/>
            <person name="Costello M."/>
            <person name="D'Aco K."/>
            <person name="Daza R."/>
            <person name="De Haan G."/>
            <person name="DeGray S."/>
            <person name="DeMaso C."/>
            <person name="Dhargay N."/>
            <person name="Dooley K."/>
            <person name="Dooley E."/>
            <person name="Doricent M."/>
            <person name="Dorje P."/>
            <person name="Dorjee K."/>
            <person name="Dupes A."/>
            <person name="Elong R."/>
            <person name="Falk J."/>
            <person name="Farina A."/>
            <person name="Faro S."/>
            <person name="Ferguson D."/>
            <person name="Fisher S."/>
            <person name="Foley C.D."/>
            <person name="Franke A."/>
            <person name="Friedrich D."/>
            <person name="Gadbois L."/>
            <person name="Gearin G."/>
            <person name="Gearin C.R."/>
            <person name="Giannoukos G."/>
            <person name="Goode T."/>
            <person name="Graham J."/>
            <person name="Grandbois E."/>
            <person name="Grewal S."/>
            <person name="Gyaltsen K."/>
            <person name="Hafez N."/>
            <person name="Hagos B."/>
            <person name="Hall J."/>
            <person name="Henson C."/>
            <person name="Hollinger A."/>
            <person name="Honan T."/>
            <person name="Huard M.D."/>
            <person name="Hughes L."/>
            <person name="Hurhula B."/>
            <person name="Husby M.E."/>
            <person name="Kamat A."/>
            <person name="Kanga B."/>
            <person name="Kashin S."/>
            <person name="Khazanovich D."/>
            <person name="Kisner P."/>
            <person name="Lance K."/>
            <person name="Lara M."/>
            <person name="Lee W."/>
            <person name="Lennon N."/>
            <person name="Letendre F."/>
            <person name="LeVine R."/>
            <person name="Lipovsky A."/>
            <person name="Liu X."/>
            <person name="Liu J."/>
            <person name="Liu S."/>
            <person name="Lokyitsang T."/>
            <person name="Lokyitsang Y."/>
            <person name="Lubonja R."/>
            <person name="Lui A."/>
            <person name="MacDonald P."/>
            <person name="Magnisalis V."/>
            <person name="Maru K."/>
            <person name="Matthews C."/>
            <person name="McCusker W."/>
            <person name="McDonough S."/>
            <person name="Mehta T."/>
            <person name="Meldrim J."/>
            <person name="Meneus L."/>
            <person name="Mihai O."/>
            <person name="Mihalev A."/>
            <person name="Mihova T."/>
            <person name="Mittelman R."/>
            <person name="Mlenga V."/>
            <person name="Montmayeur A."/>
            <person name="Mulrain L."/>
            <person name="Navidi A."/>
            <person name="Naylor J."/>
            <person name="Negash T."/>
            <person name="Nguyen T."/>
            <person name="Nguyen N."/>
            <person name="Nicol R."/>
            <person name="Norbu C."/>
            <person name="Norbu N."/>
            <person name="Novod N."/>
            <person name="O'Neill B."/>
            <person name="Osman S."/>
            <person name="Markiewicz E."/>
            <person name="Oyono O.L."/>
            <person name="Patti C."/>
            <person name="Phunkhang P."/>
            <person name="Pierre F."/>
            <person name="Priest M."/>
            <person name="Raghuraman S."/>
            <person name="Rege F."/>
            <person name="Reyes R."/>
            <person name="Rise C."/>
            <person name="Rogov P."/>
            <person name="Ross K."/>
            <person name="Ryan E."/>
            <person name="Settipalli S."/>
            <person name="Shea T."/>
            <person name="Sherpa N."/>
            <person name="Shi L."/>
            <person name="Shih D."/>
            <person name="Sparrow T."/>
            <person name="Spaulding J."/>
            <person name="Stalker J."/>
            <person name="Stange-Thomann N."/>
            <person name="Stavropoulos S."/>
            <person name="Stone C."/>
            <person name="Strader C."/>
            <person name="Tesfaye S."/>
            <person name="Thomson T."/>
            <person name="Thoulutsang Y."/>
            <person name="Thoulutsang D."/>
            <person name="Topham K."/>
            <person name="Topping I."/>
            <person name="Tsamla T."/>
            <person name="Vassiliev H."/>
            <person name="Vo A."/>
            <person name="Wangchuk T."/>
            <person name="Wangdi T."/>
            <person name="Weiand M."/>
            <person name="Wilkinson J."/>
            <person name="Wilson A."/>
            <person name="Yadav S."/>
            <person name="Young G."/>
            <person name="Yu Q."/>
            <person name="Zembek L."/>
            <person name="Zhong D."/>
            <person name="Zimmer A."/>
            <person name="Zwirko Z."/>
            <person name="Jaffe D.B."/>
            <person name="Alvarez P."/>
            <person name="Brockman W."/>
            <person name="Butler J."/>
            <person name="Chin C."/>
            <person name="Gnerre S."/>
            <person name="Grabherr M."/>
            <person name="Kleber M."/>
            <person name="Mauceli E."/>
            <person name="MacCallum I."/>
        </authorList>
    </citation>
    <scope>NUCLEOTIDE SEQUENCE [LARGE SCALE GENOMIC DNA]</scope>
    <source>
        <strain evidence="7">Tai18E2 / Tucson 14021-0261.01</strain>
    </source>
</reference>
<keyword evidence="7" id="KW-1185">Reference proteome</keyword>
<dbReference type="PROSITE" id="PS50021">
    <property type="entry name" value="CH"/>
    <property type="match status" value="1"/>
</dbReference>
<dbReference type="OrthoDB" id="10017054at2759"/>
<feature type="coiled-coil region" evidence="3">
    <location>
        <begin position="417"/>
        <end position="447"/>
    </location>
</feature>
<evidence type="ECO:0000256" key="1">
    <source>
        <dbReference type="ARBA" id="ARBA00009452"/>
    </source>
</evidence>
<evidence type="ECO:0000313" key="6">
    <source>
        <dbReference type="EMBL" id="EDX00797.2"/>
    </source>
</evidence>
<evidence type="ECO:0000256" key="3">
    <source>
        <dbReference type="SAM" id="Coils"/>
    </source>
</evidence>
<feature type="coiled-coil region" evidence="3">
    <location>
        <begin position="249"/>
        <end position="292"/>
    </location>
</feature>
<accession>B4PX11</accession>
<feature type="region of interest" description="Disordered" evidence="4">
    <location>
        <begin position="107"/>
        <end position="152"/>
    </location>
</feature>
<feature type="compositionally biased region" description="Polar residues" evidence="4">
    <location>
        <begin position="44"/>
        <end position="56"/>
    </location>
</feature>
<dbReference type="InterPro" id="IPR050540">
    <property type="entry name" value="F-actin_Monoox_Mical"/>
</dbReference>